<evidence type="ECO:0000313" key="2">
    <source>
        <dbReference type="Proteomes" id="UP000305948"/>
    </source>
</evidence>
<feature type="non-terminal residue" evidence="1">
    <location>
        <position position="1"/>
    </location>
</feature>
<dbReference type="OrthoDB" id="3269456at2759"/>
<proteinExistence type="predicted"/>
<dbReference type="EMBL" id="ML213510">
    <property type="protein sequence ID" value="TFK51926.1"/>
    <property type="molecule type" value="Genomic_DNA"/>
</dbReference>
<keyword evidence="2" id="KW-1185">Reference proteome</keyword>
<dbReference type="Proteomes" id="UP000305948">
    <property type="component" value="Unassembled WGS sequence"/>
</dbReference>
<gene>
    <name evidence="1" type="ORF">OE88DRAFT_1612848</name>
</gene>
<protein>
    <submittedName>
        <fullName evidence="1">Uncharacterized protein</fullName>
    </submittedName>
</protein>
<reference evidence="1 2" key="1">
    <citation type="journal article" date="2019" name="Nat. Ecol. Evol.">
        <title>Megaphylogeny resolves global patterns of mushroom evolution.</title>
        <authorList>
            <person name="Varga T."/>
            <person name="Krizsan K."/>
            <person name="Foldi C."/>
            <person name="Dima B."/>
            <person name="Sanchez-Garcia M."/>
            <person name="Sanchez-Ramirez S."/>
            <person name="Szollosi G.J."/>
            <person name="Szarkandi J.G."/>
            <person name="Papp V."/>
            <person name="Albert L."/>
            <person name="Andreopoulos W."/>
            <person name="Angelini C."/>
            <person name="Antonin V."/>
            <person name="Barry K.W."/>
            <person name="Bougher N.L."/>
            <person name="Buchanan P."/>
            <person name="Buyck B."/>
            <person name="Bense V."/>
            <person name="Catcheside P."/>
            <person name="Chovatia M."/>
            <person name="Cooper J."/>
            <person name="Damon W."/>
            <person name="Desjardin D."/>
            <person name="Finy P."/>
            <person name="Geml J."/>
            <person name="Haridas S."/>
            <person name="Hughes K."/>
            <person name="Justo A."/>
            <person name="Karasinski D."/>
            <person name="Kautmanova I."/>
            <person name="Kiss B."/>
            <person name="Kocsube S."/>
            <person name="Kotiranta H."/>
            <person name="LaButti K.M."/>
            <person name="Lechner B.E."/>
            <person name="Liimatainen K."/>
            <person name="Lipzen A."/>
            <person name="Lukacs Z."/>
            <person name="Mihaltcheva S."/>
            <person name="Morgado L.N."/>
            <person name="Niskanen T."/>
            <person name="Noordeloos M.E."/>
            <person name="Ohm R.A."/>
            <person name="Ortiz-Santana B."/>
            <person name="Ovrebo C."/>
            <person name="Racz N."/>
            <person name="Riley R."/>
            <person name="Savchenko A."/>
            <person name="Shiryaev A."/>
            <person name="Soop K."/>
            <person name="Spirin V."/>
            <person name="Szebenyi C."/>
            <person name="Tomsovsky M."/>
            <person name="Tulloss R.E."/>
            <person name="Uehling J."/>
            <person name="Grigoriev I.V."/>
            <person name="Vagvolgyi C."/>
            <person name="Papp T."/>
            <person name="Martin F.M."/>
            <person name="Miettinen O."/>
            <person name="Hibbett D.S."/>
            <person name="Nagy L.G."/>
        </authorList>
    </citation>
    <scope>NUCLEOTIDE SEQUENCE [LARGE SCALE GENOMIC DNA]</scope>
    <source>
        <strain evidence="1 2">OMC1185</strain>
    </source>
</reference>
<sequence length="206" mass="23339">PRVRILTFIPKEDNSYEEFNLRVVGILQAKDLPPQIEPINFRQAYQKQYLAQSITISGLSAEIFSKALKGITVIHRHMSRFFKDGAMQAWAPSDLQGHPAINIKSRYFSSTRDLGNPSSIPFDKRLDPNGILTNLVDDKWVHTQDNVVDYCQAKETEDGSIRYVKCDPSIFRIGDIVEVDIGFIAIPISSNQMRMGLVLRSLTVLE</sequence>
<feature type="non-terminal residue" evidence="1">
    <location>
        <position position="206"/>
    </location>
</feature>
<evidence type="ECO:0000313" key="1">
    <source>
        <dbReference type="EMBL" id="TFK51926.1"/>
    </source>
</evidence>
<accession>A0A5C3N614</accession>
<dbReference type="AlphaFoldDB" id="A0A5C3N614"/>
<organism evidence="1 2">
    <name type="scientific">Heliocybe sulcata</name>
    <dbReference type="NCBI Taxonomy" id="5364"/>
    <lineage>
        <taxon>Eukaryota</taxon>
        <taxon>Fungi</taxon>
        <taxon>Dikarya</taxon>
        <taxon>Basidiomycota</taxon>
        <taxon>Agaricomycotina</taxon>
        <taxon>Agaricomycetes</taxon>
        <taxon>Gloeophyllales</taxon>
        <taxon>Gloeophyllaceae</taxon>
        <taxon>Heliocybe</taxon>
    </lineage>
</organism>
<name>A0A5C3N614_9AGAM</name>